<evidence type="ECO:0000313" key="4">
    <source>
        <dbReference type="Proteomes" id="UP000262257"/>
    </source>
</evidence>
<keyword evidence="1" id="KW-0328">Glycosyltransferase</keyword>
<accession>A0A3D3G619</accession>
<dbReference type="AlphaFoldDB" id="A0A3D3G619"/>
<comment type="caution">
    <text evidence="3">The sequence shown here is derived from an EMBL/GenBank/DDBJ whole genome shotgun (WGS) entry which is preliminary data.</text>
</comment>
<evidence type="ECO:0000313" key="3">
    <source>
        <dbReference type="EMBL" id="HCM31841.1"/>
    </source>
</evidence>
<feature type="non-terminal residue" evidence="3">
    <location>
        <position position="61"/>
    </location>
</feature>
<dbReference type="PANTHER" id="PTHR32282:SF33">
    <property type="entry name" value="PEPTIDOGLYCAN GLYCOSYLTRANSFERASE"/>
    <property type="match status" value="1"/>
</dbReference>
<dbReference type="GO" id="GO:0009252">
    <property type="term" value="P:peptidoglycan biosynthetic process"/>
    <property type="evidence" value="ECO:0007669"/>
    <property type="project" value="TreeGrafter"/>
</dbReference>
<dbReference type="PANTHER" id="PTHR32282">
    <property type="entry name" value="BINDING PROTEIN TRANSPEPTIDASE, PUTATIVE-RELATED"/>
    <property type="match status" value="1"/>
</dbReference>
<dbReference type="GO" id="GO:0008955">
    <property type="term" value="F:peptidoglycan glycosyltransferase activity"/>
    <property type="evidence" value="ECO:0007669"/>
    <property type="project" value="TreeGrafter"/>
</dbReference>
<dbReference type="SUPFAM" id="SSF56601">
    <property type="entry name" value="beta-lactamase/transpeptidase-like"/>
    <property type="match status" value="1"/>
</dbReference>
<evidence type="ECO:0000256" key="1">
    <source>
        <dbReference type="ARBA" id="ARBA00022676"/>
    </source>
</evidence>
<dbReference type="EMBL" id="DPXL01000128">
    <property type="protein sequence ID" value="HCM31841.1"/>
    <property type="molecule type" value="Genomic_DNA"/>
</dbReference>
<dbReference type="InterPro" id="IPR012338">
    <property type="entry name" value="Beta-lactam/transpept-like"/>
</dbReference>
<evidence type="ECO:0008006" key="5">
    <source>
        <dbReference type="Google" id="ProtNLM"/>
    </source>
</evidence>
<organism evidence="3 4">
    <name type="scientific">Acinetobacter radioresistens</name>
    <dbReference type="NCBI Taxonomy" id="40216"/>
    <lineage>
        <taxon>Bacteria</taxon>
        <taxon>Pseudomonadati</taxon>
        <taxon>Pseudomonadota</taxon>
        <taxon>Gammaproteobacteria</taxon>
        <taxon>Moraxellales</taxon>
        <taxon>Moraxellaceae</taxon>
        <taxon>Acinetobacter</taxon>
    </lineage>
</organism>
<proteinExistence type="predicted"/>
<dbReference type="Gene3D" id="3.40.710.10">
    <property type="entry name" value="DD-peptidase/beta-lactamase superfamily"/>
    <property type="match status" value="1"/>
</dbReference>
<protein>
    <recommendedName>
        <fullName evidence="5">Penicillin-binding protein transpeptidase domain-containing protein</fullName>
    </recommendedName>
</protein>
<feature type="non-terminal residue" evidence="3">
    <location>
        <position position="1"/>
    </location>
</feature>
<dbReference type="GO" id="GO:0030288">
    <property type="term" value="C:outer membrane-bounded periplasmic space"/>
    <property type="evidence" value="ECO:0007669"/>
    <property type="project" value="TreeGrafter"/>
</dbReference>
<reference evidence="3 4" key="1">
    <citation type="journal article" date="2018" name="Nat. Biotechnol.">
        <title>A standardized bacterial taxonomy based on genome phylogeny substantially revises the tree of life.</title>
        <authorList>
            <person name="Parks D.H."/>
            <person name="Chuvochina M."/>
            <person name="Waite D.W."/>
            <person name="Rinke C."/>
            <person name="Skarshewski A."/>
            <person name="Chaumeil P.A."/>
            <person name="Hugenholtz P."/>
        </authorList>
    </citation>
    <scope>NUCLEOTIDE SEQUENCE [LARGE SCALE GENOMIC DNA]</scope>
    <source>
        <strain evidence="3">UBA10045</strain>
    </source>
</reference>
<evidence type="ECO:0000256" key="2">
    <source>
        <dbReference type="ARBA" id="ARBA00022679"/>
    </source>
</evidence>
<dbReference type="Proteomes" id="UP000262257">
    <property type="component" value="Unassembled WGS sequence"/>
</dbReference>
<name>A0A3D3G619_ACIRA</name>
<gene>
    <name evidence="3" type="ORF">DIC32_10275</name>
</gene>
<dbReference type="InterPro" id="IPR050396">
    <property type="entry name" value="Glycosyltr_51/Transpeptidase"/>
</dbReference>
<sequence>EQKEPESDYRQAQRILKSSSAYDMANILRDVIQHGTGRAALKIGRGDIGGKTGTTNDAKDA</sequence>
<keyword evidence="2" id="KW-0808">Transferase</keyword>